<sequence>MRQSWILIVLGLLLVGGAAYIGLADTHLDIAMGFSGDTVARIRVDCGSPLFRRYPLPAGLGYTGKGPCASSPKLTRELIGAALAGAAGLGCLVMAVTGFARRPDPASA</sequence>
<dbReference type="EMBL" id="JAAFYZ010000119">
    <property type="protein sequence ID" value="MBS2550907.1"/>
    <property type="molecule type" value="Genomic_DNA"/>
</dbReference>
<keyword evidence="3" id="KW-1185">Reference proteome</keyword>
<keyword evidence="1" id="KW-0472">Membrane</keyword>
<evidence type="ECO:0000256" key="1">
    <source>
        <dbReference type="SAM" id="Phobius"/>
    </source>
</evidence>
<evidence type="ECO:0000313" key="2">
    <source>
        <dbReference type="EMBL" id="MBS2550907.1"/>
    </source>
</evidence>
<evidence type="ECO:0000313" key="3">
    <source>
        <dbReference type="Proteomes" id="UP000730482"/>
    </source>
</evidence>
<reference evidence="2 3" key="1">
    <citation type="submission" date="2020-02" db="EMBL/GenBank/DDBJ databases">
        <title>Acidophilic actinobacteria isolated from forest soil.</title>
        <authorList>
            <person name="Golinska P."/>
        </authorList>
    </citation>
    <scope>NUCLEOTIDE SEQUENCE [LARGE SCALE GENOMIC DNA]</scope>
    <source>
        <strain evidence="2 3">NL8</strain>
    </source>
</reference>
<keyword evidence="1" id="KW-1133">Transmembrane helix</keyword>
<feature type="transmembrane region" description="Helical" evidence="1">
    <location>
        <begin position="79"/>
        <end position="100"/>
    </location>
</feature>
<protein>
    <submittedName>
        <fullName evidence="2">Uncharacterized protein</fullName>
    </submittedName>
</protein>
<accession>A0ABS5KY10</accession>
<dbReference type="RefSeq" id="WP_212014639.1">
    <property type="nucleotide sequence ID" value="NZ_JAAFYZ010000119.1"/>
</dbReference>
<comment type="caution">
    <text evidence="2">The sequence shown here is derived from an EMBL/GenBank/DDBJ whole genome shotgun (WGS) entry which is preliminary data.</text>
</comment>
<gene>
    <name evidence="2" type="ORF">KGQ19_28945</name>
</gene>
<name>A0ABS5KY10_9ACTN</name>
<keyword evidence="1" id="KW-0812">Transmembrane</keyword>
<organism evidence="2 3">
    <name type="scientific">Catenulispora pinistramenti</name>
    <dbReference type="NCBI Taxonomy" id="2705254"/>
    <lineage>
        <taxon>Bacteria</taxon>
        <taxon>Bacillati</taxon>
        <taxon>Actinomycetota</taxon>
        <taxon>Actinomycetes</taxon>
        <taxon>Catenulisporales</taxon>
        <taxon>Catenulisporaceae</taxon>
        <taxon>Catenulispora</taxon>
    </lineage>
</organism>
<proteinExistence type="predicted"/>
<dbReference type="Proteomes" id="UP000730482">
    <property type="component" value="Unassembled WGS sequence"/>
</dbReference>